<evidence type="ECO:0000256" key="1">
    <source>
        <dbReference type="SAM" id="SignalP"/>
    </source>
</evidence>
<reference evidence="2 3" key="1">
    <citation type="submission" date="2019-03" db="EMBL/GenBank/DDBJ databases">
        <title>Arenimonas daejeonensis sp. nov., isolated from compost.</title>
        <authorList>
            <person name="Jeon C.O."/>
        </authorList>
    </citation>
    <scope>NUCLEOTIDE SEQUENCE [LARGE SCALE GENOMIC DNA]</scope>
    <source>
        <strain evidence="2 3">R29</strain>
    </source>
</reference>
<protein>
    <submittedName>
        <fullName evidence="2">Uncharacterized protein</fullName>
    </submittedName>
</protein>
<keyword evidence="1" id="KW-0732">Signal</keyword>
<proteinExistence type="predicted"/>
<feature type="chain" id="PRO_5022979995" evidence="1">
    <location>
        <begin position="21"/>
        <end position="153"/>
    </location>
</feature>
<dbReference type="EMBL" id="SMDR01000002">
    <property type="protein sequence ID" value="TNJ33833.1"/>
    <property type="molecule type" value="Genomic_DNA"/>
</dbReference>
<evidence type="ECO:0000313" key="2">
    <source>
        <dbReference type="EMBL" id="TNJ33833.1"/>
    </source>
</evidence>
<organism evidence="2 3">
    <name type="scientific">Arenimonas terrae</name>
    <dbReference type="NCBI Taxonomy" id="2546226"/>
    <lineage>
        <taxon>Bacteria</taxon>
        <taxon>Pseudomonadati</taxon>
        <taxon>Pseudomonadota</taxon>
        <taxon>Gammaproteobacteria</taxon>
        <taxon>Lysobacterales</taxon>
        <taxon>Lysobacteraceae</taxon>
        <taxon>Arenimonas</taxon>
    </lineage>
</organism>
<dbReference type="AlphaFoldDB" id="A0A5C4RRA7"/>
<keyword evidence="3" id="KW-1185">Reference proteome</keyword>
<evidence type="ECO:0000313" key="3">
    <source>
        <dbReference type="Proteomes" id="UP000305760"/>
    </source>
</evidence>
<feature type="signal peptide" evidence="1">
    <location>
        <begin position="1"/>
        <end position="20"/>
    </location>
</feature>
<gene>
    <name evidence="2" type="ORF">E1B00_10915</name>
</gene>
<accession>A0A5C4RRA7</accession>
<dbReference type="RefSeq" id="WP_139448635.1">
    <property type="nucleotide sequence ID" value="NZ_SMDR01000002.1"/>
</dbReference>
<sequence length="153" mass="16169">MKLRVLLALVLFALSSSASAGPFNDKLAICLVKSTTQDDKLTLIRWIFAAMASHPGVKDLSEVSAGAGDKLNEQVADLFVSLLTDRCGTETQEAIKYEGQGAIGTSFEVLGRVAMQELMADGKVSAFMGGIDAHIDPKVIEQLSQGQAAPKGD</sequence>
<dbReference type="OrthoDB" id="5508986at2"/>
<name>A0A5C4RRA7_9GAMM</name>
<dbReference type="Proteomes" id="UP000305760">
    <property type="component" value="Unassembled WGS sequence"/>
</dbReference>
<comment type="caution">
    <text evidence="2">The sequence shown here is derived from an EMBL/GenBank/DDBJ whole genome shotgun (WGS) entry which is preliminary data.</text>
</comment>